<keyword evidence="9" id="KW-0472">Membrane</keyword>
<comment type="caution">
    <text evidence="11">The sequence shown here is derived from an EMBL/GenBank/DDBJ whole genome shotgun (WGS) entry which is preliminary data.</text>
</comment>
<evidence type="ECO:0000256" key="9">
    <source>
        <dbReference type="ARBA" id="ARBA00023136"/>
    </source>
</evidence>
<dbReference type="SMART" id="SM00382">
    <property type="entry name" value="AAA"/>
    <property type="match status" value="1"/>
</dbReference>
<dbReference type="PANTHER" id="PTHR43297">
    <property type="entry name" value="OLIGOPEPTIDE TRANSPORT ATP-BINDING PROTEIN APPD"/>
    <property type="match status" value="1"/>
</dbReference>
<organism evidence="11 12">
    <name type="scientific">Virgibacillus indicus</name>
    <dbReference type="NCBI Taxonomy" id="2024554"/>
    <lineage>
        <taxon>Bacteria</taxon>
        <taxon>Bacillati</taxon>
        <taxon>Bacillota</taxon>
        <taxon>Bacilli</taxon>
        <taxon>Bacillales</taxon>
        <taxon>Bacillaceae</taxon>
        <taxon>Virgibacillus</taxon>
    </lineage>
</organism>
<reference evidence="11 12" key="1">
    <citation type="submission" date="2017-08" db="EMBL/GenBank/DDBJ databases">
        <title>Virgibacillus indicus sp. nov. and Virgibacillus profoundi sp. nov, two moderately halophilic bacteria isolated from marine sediment by using the Microfluidic Streak Plate.</title>
        <authorList>
            <person name="Xu B."/>
            <person name="Hu B."/>
            <person name="Wang J."/>
            <person name="Zhu Y."/>
            <person name="Huang L."/>
            <person name="Du W."/>
            <person name="Huang Y."/>
        </authorList>
    </citation>
    <scope>NUCLEOTIDE SEQUENCE [LARGE SCALE GENOMIC DNA]</scope>
    <source>
        <strain evidence="11 12">IO3-P2-C2</strain>
    </source>
</reference>
<dbReference type="InterPro" id="IPR027417">
    <property type="entry name" value="P-loop_NTPase"/>
</dbReference>
<dbReference type="OrthoDB" id="47989at2"/>
<dbReference type="NCBIfam" id="TIGR01727">
    <property type="entry name" value="oligo_HPY"/>
    <property type="match status" value="1"/>
</dbReference>
<evidence type="ECO:0000256" key="1">
    <source>
        <dbReference type="ARBA" id="ARBA00004202"/>
    </source>
</evidence>
<keyword evidence="6" id="KW-0547">Nucleotide-binding</keyword>
<evidence type="ECO:0000256" key="2">
    <source>
        <dbReference type="ARBA" id="ARBA00005417"/>
    </source>
</evidence>
<dbReference type="FunFam" id="3.40.50.300:FF:000016">
    <property type="entry name" value="Oligopeptide ABC transporter ATP-binding component"/>
    <property type="match status" value="1"/>
</dbReference>
<dbReference type="InterPro" id="IPR003593">
    <property type="entry name" value="AAA+_ATPase"/>
</dbReference>
<comment type="similarity">
    <text evidence="2">Belongs to the ABC transporter superfamily.</text>
</comment>
<evidence type="ECO:0000256" key="5">
    <source>
        <dbReference type="ARBA" id="ARBA00022519"/>
    </source>
</evidence>
<keyword evidence="5" id="KW-0997">Cell inner membrane</keyword>
<dbReference type="GO" id="GO:0015833">
    <property type="term" value="P:peptide transport"/>
    <property type="evidence" value="ECO:0007669"/>
    <property type="project" value="InterPro"/>
</dbReference>
<dbReference type="AlphaFoldDB" id="A0A265NCU7"/>
<dbReference type="GO" id="GO:0016887">
    <property type="term" value="F:ATP hydrolysis activity"/>
    <property type="evidence" value="ECO:0007669"/>
    <property type="project" value="InterPro"/>
</dbReference>
<keyword evidence="8" id="KW-1278">Translocase</keyword>
<keyword evidence="4" id="KW-1003">Cell membrane</keyword>
<evidence type="ECO:0000313" key="12">
    <source>
        <dbReference type="Proteomes" id="UP000216498"/>
    </source>
</evidence>
<sequence length="323" mass="35606">MSNILEVKNLTTHYFTAEGPAEAAGDVSFSVRKGEMLGLIGESGCGKSTVASSILRLIEYPGNIVSGEVVLDGKDLVSAKEKELEKIRWKDISVIPQSAMNSLNPVYTIGDQIIESILLHEDVTKKVALERTKSLLELVGIDKDRWKSYPHEFSGGMKQRVAIAMALSCNPKLIISDESTTGLDVLTQAQVMALMKDLQKRLDLSIIMISHDLPLVTSVCDRIAIMYAGKIVEWASTDDIVNDSRHPYSQGLLNATPDLLNPDKEVSSIPGTVPNLVNLPSGCRFKERCQYAMNRCSEESPALLEVKKDHHVACFLEEGDYRE</sequence>
<accession>A0A265NCU7</accession>
<evidence type="ECO:0000259" key="10">
    <source>
        <dbReference type="PROSITE" id="PS50893"/>
    </source>
</evidence>
<evidence type="ECO:0000256" key="3">
    <source>
        <dbReference type="ARBA" id="ARBA00022448"/>
    </source>
</evidence>
<name>A0A265NCU7_9BACI</name>
<evidence type="ECO:0000256" key="8">
    <source>
        <dbReference type="ARBA" id="ARBA00022967"/>
    </source>
</evidence>
<dbReference type="RefSeq" id="WP_094885490.1">
    <property type="nucleotide sequence ID" value="NZ_NPMS01000003.1"/>
</dbReference>
<dbReference type="CDD" id="cd03257">
    <property type="entry name" value="ABC_NikE_OppD_transporters"/>
    <property type="match status" value="1"/>
</dbReference>
<dbReference type="Pfam" id="PF00005">
    <property type="entry name" value="ABC_tran"/>
    <property type="match status" value="1"/>
</dbReference>
<dbReference type="InterPro" id="IPR017871">
    <property type="entry name" value="ABC_transporter-like_CS"/>
</dbReference>
<dbReference type="InterPro" id="IPR003439">
    <property type="entry name" value="ABC_transporter-like_ATP-bd"/>
</dbReference>
<evidence type="ECO:0000256" key="6">
    <source>
        <dbReference type="ARBA" id="ARBA00022741"/>
    </source>
</evidence>
<evidence type="ECO:0000256" key="7">
    <source>
        <dbReference type="ARBA" id="ARBA00022840"/>
    </source>
</evidence>
<dbReference type="GO" id="GO:0005886">
    <property type="term" value="C:plasma membrane"/>
    <property type="evidence" value="ECO:0007669"/>
    <property type="project" value="UniProtKB-SubCell"/>
</dbReference>
<keyword evidence="7 11" id="KW-0067">ATP-binding</keyword>
<dbReference type="SUPFAM" id="SSF52540">
    <property type="entry name" value="P-loop containing nucleoside triphosphate hydrolases"/>
    <property type="match status" value="1"/>
</dbReference>
<dbReference type="PROSITE" id="PS00211">
    <property type="entry name" value="ABC_TRANSPORTER_1"/>
    <property type="match status" value="1"/>
</dbReference>
<dbReference type="InterPro" id="IPR013563">
    <property type="entry name" value="Oligopep_ABC_C"/>
</dbReference>
<proteinExistence type="inferred from homology"/>
<comment type="subcellular location">
    <subcellularLocation>
        <location evidence="1">Cell membrane</location>
        <topology evidence="1">Peripheral membrane protein</topology>
    </subcellularLocation>
</comment>
<evidence type="ECO:0000256" key="4">
    <source>
        <dbReference type="ARBA" id="ARBA00022475"/>
    </source>
</evidence>
<dbReference type="EMBL" id="NPMS01000003">
    <property type="protein sequence ID" value="OZU89116.1"/>
    <property type="molecule type" value="Genomic_DNA"/>
</dbReference>
<feature type="domain" description="ABC transporter" evidence="10">
    <location>
        <begin position="5"/>
        <end position="253"/>
    </location>
</feature>
<dbReference type="Pfam" id="PF08352">
    <property type="entry name" value="oligo_HPY"/>
    <property type="match status" value="1"/>
</dbReference>
<keyword evidence="3" id="KW-0813">Transport</keyword>
<dbReference type="PROSITE" id="PS50893">
    <property type="entry name" value="ABC_TRANSPORTER_2"/>
    <property type="match status" value="1"/>
</dbReference>
<protein>
    <submittedName>
        <fullName evidence="11">Dipeptide/oligopeptide/nickel ABC transporter ATP-binding protein</fullName>
    </submittedName>
</protein>
<gene>
    <name evidence="11" type="ORF">CIL03_08890</name>
</gene>
<dbReference type="PANTHER" id="PTHR43297:SF14">
    <property type="entry name" value="ATPASE AAA-TYPE CORE DOMAIN-CONTAINING PROTEIN"/>
    <property type="match status" value="1"/>
</dbReference>
<dbReference type="GO" id="GO:0005524">
    <property type="term" value="F:ATP binding"/>
    <property type="evidence" value="ECO:0007669"/>
    <property type="project" value="UniProtKB-KW"/>
</dbReference>
<keyword evidence="12" id="KW-1185">Reference proteome</keyword>
<dbReference type="Proteomes" id="UP000216498">
    <property type="component" value="Unassembled WGS sequence"/>
</dbReference>
<evidence type="ECO:0000313" key="11">
    <source>
        <dbReference type="EMBL" id="OZU89116.1"/>
    </source>
</evidence>
<dbReference type="Gene3D" id="3.40.50.300">
    <property type="entry name" value="P-loop containing nucleotide triphosphate hydrolases"/>
    <property type="match status" value="1"/>
</dbReference>
<dbReference type="InterPro" id="IPR050388">
    <property type="entry name" value="ABC_Ni/Peptide_Import"/>
</dbReference>